<accession>A0A0E9QXG0</accession>
<organism evidence="2">
    <name type="scientific">Anguilla anguilla</name>
    <name type="common">European freshwater eel</name>
    <name type="synonym">Muraena anguilla</name>
    <dbReference type="NCBI Taxonomy" id="7936"/>
    <lineage>
        <taxon>Eukaryota</taxon>
        <taxon>Metazoa</taxon>
        <taxon>Chordata</taxon>
        <taxon>Craniata</taxon>
        <taxon>Vertebrata</taxon>
        <taxon>Euteleostomi</taxon>
        <taxon>Actinopterygii</taxon>
        <taxon>Neopterygii</taxon>
        <taxon>Teleostei</taxon>
        <taxon>Anguilliformes</taxon>
        <taxon>Anguillidae</taxon>
        <taxon>Anguilla</taxon>
    </lineage>
</organism>
<dbReference type="EMBL" id="GBXM01087667">
    <property type="protein sequence ID" value="JAH20910.1"/>
    <property type="molecule type" value="Transcribed_RNA"/>
</dbReference>
<name>A0A0E9QXG0_ANGAN</name>
<dbReference type="AlphaFoldDB" id="A0A0E9QXG0"/>
<feature type="region of interest" description="Disordered" evidence="1">
    <location>
        <begin position="1"/>
        <end position="57"/>
    </location>
</feature>
<feature type="compositionally biased region" description="Basic and acidic residues" evidence="1">
    <location>
        <begin position="1"/>
        <end position="11"/>
    </location>
</feature>
<evidence type="ECO:0000256" key="1">
    <source>
        <dbReference type="SAM" id="MobiDB-lite"/>
    </source>
</evidence>
<feature type="compositionally biased region" description="Polar residues" evidence="1">
    <location>
        <begin position="36"/>
        <end position="46"/>
    </location>
</feature>
<proteinExistence type="predicted"/>
<reference evidence="2" key="1">
    <citation type="submission" date="2014-11" db="EMBL/GenBank/DDBJ databases">
        <authorList>
            <person name="Amaro Gonzalez C."/>
        </authorList>
    </citation>
    <scope>NUCLEOTIDE SEQUENCE</scope>
</reference>
<feature type="compositionally biased region" description="Basic and acidic residues" evidence="1">
    <location>
        <begin position="47"/>
        <end position="57"/>
    </location>
</feature>
<reference evidence="2" key="2">
    <citation type="journal article" date="2015" name="Fish Shellfish Immunol.">
        <title>Early steps in the European eel (Anguilla anguilla)-Vibrio vulnificus interaction in the gills: Role of the RtxA13 toxin.</title>
        <authorList>
            <person name="Callol A."/>
            <person name="Pajuelo D."/>
            <person name="Ebbesson L."/>
            <person name="Teles M."/>
            <person name="MacKenzie S."/>
            <person name="Amaro C."/>
        </authorList>
    </citation>
    <scope>NUCLEOTIDE SEQUENCE</scope>
</reference>
<evidence type="ECO:0000313" key="2">
    <source>
        <dbReference type="EMBL" id="JAH20910.1"/>
    </source>
</evidence>
<protein>
    <submittedName>
        <fullName evidence="2">Uncharacterized protein</fullName>
    </submittedName>
</protein>
<sequence length="57" mass="6145">MSEESVRRVECESYPGPPPFCSLLPIQNGDSLPAGTRSSASDSLSSQEKEGQPHRLV</sequence>